<evidence type="ECO:0000313" key="3">
    <source>
        <dbReference type="Proteomes" id="UP001057753"/>
    </source>
</evidence>
<proteinExistence type="predicted"/>
<sequence>MTITTVLKFLSFCVSLAICYPIFVFFILLGQLKFPFVILAIFHLLTLLAALRDKKVYFGSVVGLIVAVLAVFIGPVELIFHLHLFVIAILFADGCYSHEVRKGSPALASETSD</sequence>
<comment type="caution">
    <text evidence="2">The sequence shown here is derived from an EMBL/GenBank/DDBJ whole genome shotgun (WGS) entry which is preliminary data.</text>
</comment>
<dbReference type="Proteomes" id="UP001057753">
    <property type="component" value="Unassembled WGS sequence"/>
</dbReference>
<keyword evidence="1" id="KW-0472">Membrane</keyword>
<dbReference type="EMBL" id="JABXYM010000001">
    <property type="protein sequence ID" value="MCR6097667.1"/>
    <property type="molecule type" value="Genomic_DNA"/>
</dbReference>
<dbReference type="RefSeq" id="WP_257822061.1">
    <property type="nucleotide sequence ID" value="NZ_JABXYM010000001.1"/>
</dbReference>
<protein>
    <submittedName>
        <fullName evidence="2">Uncharacterized protein</fullName>
    </submittedName>
</protein>
<accession>A0A9Q4G029</accession>
<gene>
    <name evidence="2" type="ORF">HXA33_14035</name>
</gene>
<organism evidence="2 3">
    <name type="scientific">Salipaludibacillus agaradhaerens</name>
    <name type="common">Bacillus agaradhaerens</name>
    <dbReference type="NCBI Taxonomy" id="76935"/>
    <lineage>
        <taxon>Bacteria</taxon>
        <taxon>Bacillati</taxon>
        <taxon>Bacillota</taxon>
        <taxon>Bacilli</taxon>
        <taxon>Bacillales</taxon>
        <taxon>Bacillaceae</taxon>
    </lineage>
</organism>
<reference evidence="2" key="1">
    <citation type="submission" date="2020-06" db="EMBL/GenBank/DDBJ databases">
        <title>Insight into the genomes of haloalkaliphilic bacilli from Kenyan soda lakes.</title>
        <authorList>
            <person name="Mwirichia R."/>
            <person name="Villamizar G.C."/>
            <person name="Poehlein A."/>
            <person name="Mugweru J."/>
            <person name="Kipnyargis A."/>
            <person name="Kiplimo D."/>
            <person name="Orwa P."/>
            <person name="Daniel R."/>
        </authorList>
    </citation>
    <scope>NUCLEOTIDE SEQUENCE</scope>
    <source>
        <strain evidence="2">B1096_S55</strain>
    </source>
</reference>
<name>A0A9Q4G029_SALAG</name>
<dbReference type="AlphaFoldDB" id="A0A9Q4G029"/>
<feature type="transmembrane region" description="Helical" evidence="1">
    <location>
        <begin position="7"/>
        <end position="28"/>
    </location>
</feature>
<evidence type="ECO:0000256" key="1">
    <source>
        <dbReference type="SAM" id="Phobius"/>
    </source>
</evidence>
<keyword evidence="1" id="KW-1133">Transmembrane helix</keyword>
<feature type="transmembrane region" description="Helical" evidence="1">
    <location>
        <begin position="34"/>
        <end position="51"/>
    </location>
</feature>
<evidence type="ECO:0000313" key="2">
    <source>
        <dbReference type="EMBL" id="MCR6097667.1"/>
    </source>
</evidence>
<keyword evidence="3" id="KW-1185">Reference proteome</keyword>
<feature type="transmembrane region" description="Helical" evidence="1">
    <location>
        <begin position="56"/>
        <end position="73"/>
    </location>
</feature>
<keyword evidence="1" id="KW-0812">Transmembrane</keyword>